<feature type="domain" description="FAM65 N-terminal" evidence="2">
    <location>
        <begin position="17"/>
        <end position="84"/>
    </location>
</feature>
<sequence length="84" mass="9387">MSVKLKFSSPSDGLAAVGRSRSFAGFSTLQVRKTSQSLRKNSVKSKMSVRSEKLYPSLRKGSIRLDPHPHQVKKIFEALRKGLK</sequence>
<comment type="similarity">
    <text evidence="1">Belongs to the RIPOR family.</text>
</comment>
<dbReference type="Proteomes" id="UP000770717">
    <property type="component" value="Unassembled WGS sequence"/>
</dbReference>
<dbReference type="AlphaFoldDB" id="A0A8J6E486"/>
<keyword evidence="4" id="KW-1185">Reference proteome</keyword>
<dbReference type="OrthoDB" id="9999654at2759"/>
<gene>
    <name evidence="3" type="ORF">GDO78_014564</name>
</gene>
<proteinExistence type="inferred from homology"/>
<dbReference type="PANTHER" id="PTHR15829">
    <property type="entry name" value="PROTEIN KINASE PKN/PRK1, EFFECTOR"/>
    <property type="match status" value="1"/>
</dbReference>
<name>A0A8J6E486_ELECQ</name>
<reference evidence="3" key="1">
    <citation type="thesis" date="2020" institute="ProQuest LLC" country="789 East Eisenhower Parkway, Ann Arbor, MI, USA">
        <title>Comparative Genomics and Chromosome Evolution.</title>
        <authorList>
            <person name="Mudd A.B."/>
        </authorList>
    </citation>
    <scope>NUCLEOTIDE SEQUENCE</scope>
    <source>
        <strain evidence="3">HN-11 Male</strain>
        <tissue evidence="3">Kidney and liver</tissue>
    </source>
</reference>
<dbReference type="InterPro" id="IPR026136">
    <property type="entry name" value="RIPOR3"/>
</dbReference>
<comment type="caution">
    <text evidence="3">The sequence shown here is derived from an EMBL/GenBank/DDBJ whole genome shotgun (WGS) entry which is preliminary data.</text>
</comment>
<dbReference type="InterPro" id="IPR031780">
    <property type="entry name" value="FAM65_N"/>
</dbReference>
<dbReference type="Pfam" id="PF15903">
    <property type="entry name" value="PL48"/>
    <property type="match status" value="1"/>
</dbReference>
<evidence type="ECO:0000313" key="3">
    <source>
        <dbReference type="EMBL" id="KAG9462250.1"/>
    </source>
</evidence>
<protein>
    <recommendedName>
        <fullName evidence="2">FAM65 N-terminal domain-containing protein</fullName>
    </recommendedName>
</protein>
<evidence type="ECO:0000313" key="4">
    <source>
        <dbReference type="Proteomes" id="UP000770717"/>
    </source>
</evidence>
<evidence type="ECO:0000256" key="1">
    <source>
        <dbReference type="ARBA" id="ARBA00005744"/>
    </source>
</evidence>
<feature type="non-terminal residue" evidence="3">
    <location>
        <position position="1"/>
    </location>
</feature>
<dbReference type="EMBL" id="WNTK01012518">
    <property type="protein sequence ID" value="KAG9462250.1"/>
    <property type="molecule type" value="Genomic_DNA"/>
</dbReference>
<organism evidence="3 4">
    <name type="scientific">Eleutherodactylus coqui</name>
    <name type="common">Puerto Rican coqui</name>
    <dbReference type="NCBI Taxonomy" id="57060"/>
    <lineage>
        <taxon>Eukaryota</taxon>
        <taxon>Metazoa</taxon>
        <taxon>Chordata</taxon>
        <taxon>Craniata</taxon>
        <taxon>Vertebrata</taxon>
        <taxon>Euteleostomi</taxon>
        <taxon>Amphibia</taxon>
        <taxon>Batrachia</taxon>
        <taxon>Anura</taxon>
        <taxon>Neobatrachia</taxon>
        <taxon>Hyloidea</taxon>
        <taxon>Eleutherodactylidae</taxon>
        <taxon>Eleutherodactylinae</taxon>
        <taxon>Eleutherodactylus</taxon>
        <taxon>Eleutherodactylus</taxon>
    </lineage>
</organism>
<evidence type="ECO:0000259" key="2">
    <source>
        <dbReference type="Pfam" id="PF15903"/>
    </source>
</evidence>
<dbReference type="PANTHER" id="PTHR15829:SF15">
    <property type="entry name" value="RIPOR FAMILY MEMBER 3"/>
    <property type="match status" value="1"/>
</dbReference>
<accession>A0A8J6E486</accession>